<dbReference type="OrthoDB" id="9814548at2"/>
<evidence type="ECO:0000256" key="2">
    <source>
        <dbReference type="ARBA" id="ARBA00023110"/>
    </source>
</evidence>
<evidence type="ECO:0000256" key="3">
    <source>
        <dbReference type="ARBA" id="ARBA00023235"/>
    </source>
</evidence>
<dbReference type="InterPro" id="IPR046357">
    <property type="entry name" value="PPIase_dom_sf"/>
</dbReference>
<name>A0A1E5T3D5_9BACT</name>
<evidence type="ECO:0000313" key="7">
    <source>
        <dbReference type="EMBL" id="OEK05866.1"/>
    </source>
</evidence>
<dbReference type="EMBL" id="MDGQ01000004">
    <property type="protein sequence ID" value="OEK05866.1"/>
    <property type="molecule type" value="Genomic_DNA"/>
</dbReference>
<dbReference type="STRING" id="1563681.BFP71_07040"/>
<organism evidence="7 8">
    <name type="scientific">Roseivirga misakiensis</name>
    <dbReference type="NCBI Taxonomy" id="1563681"/>
    <lineage>
        <taxon>Bacteria</taxon>
        <taxon>Pseudomonadati</taxon>
        <taxon>Bacteroidota</taxon>
        <taxon>Cytophagia</taxon>
        <taxon>Cytophagales</taxon>
        <taxon>Roseivirgaceae</taxon>
        <taxon>Roseivirga</taxon>
    </lineage>
</organism>
<dbReference type="GO" id="GO:0003755">
    <property type="term" value="F:peptidyl-prolyl cis-trans isomerase activity"/>
    <property type="evidence" value="ECO:0007669"/>
    <property type="project" value="UniProtKB-UniRule"/>
</dbReference>
<dbReference type="RefSeq" id="WP_069834784.1">
    <property type="nucleotide sequence ID" value="NZ_MDGQ01000004.1"/>
</dbReference>
<proteinExistence type="inferred from homology"/>
<evidence type="ECO:0000259" key="6">
    <source>
        <dbReference type="PROSITE" id="PS50059"/>
    </source>
</evidence>
<comment type="caution">
    <text evidence="7">The sequence shown here is derived from an EMBL/GenBank/DDBJ whole genome shotgun (WGS) entry which is preliminary data.</text>
</comment>
<gene>
    <name evidence="7" type="ORF">BFP71_07040</name>
</gene>
<dbReference type="Proteomes" id="UP000095552">
    <property type="component" value="Unassembled WGS sequence"/>
</dbReference>
<evidence type="ECO:0000256" key="4">
    <source>
        <dbReference type="PROSITE-ProRule" id="PRU00277"/>
    </source>
</evidence>
<dbReference type="PANTHER" id="PTHR10516">
    <property type="entry name" value="PEPTIDYL-PROLYL CIS-TRANS ISOMERASE"/>
    <property type="match status" value="1"/>
</dbReference>
<keyword evidence="3 4" id="KW-0413">Isomerase</keyword>
<dbReference type="SUPFAM" id="SSF54534">
    <property type="entry name" value="FKBP-like"/>
    <property type="match status" value="1"/>
</dbReference>
<comment type="catalytic activity">
    <reaction evidence="1 4 5">
        <text>[protein]-peptidylproline (omega=180) = [protein]-peptidylproline (omega=0)</text>
        <dbReference type="Rhea" id="RHEA:16237"/>
        <dbReference type="Rhea" id="RHEA-COMP:10747"/>
        <dbReference type="Rhea" id="RHEA-COMP:10748"/>
        <dbReference type="ChEBI" id="CHEBI:83833"/>
        <dbReference type="ChEBI" id="CHEBI:83834"/>
        <dbReference type="EC" id="5.2.1.8"/>
    </reaction>
</comment>
<keyword evidence="2 4" id="KW-0697">Rotamase</keyword>
<reference evidence="7 8" key="1">
    <citation type="submission" date="2016-08" db="EMBL/GenBank/DDBJ databases">
        <title>Draft genome of Fabibacter sp. strain SK-8.</title>
        <authorList>
            <person name="Wong S.-K."/>
            <person name="Hamasaki K."/>
            <person name="Yoshizawa S."/>
        </authorList>
    </citation>
    <scope>NUCLEOTIDE SEQUENCE [LARGE SCALE GENOMIC DNA]</scope>
    <source>
        <strain evidence="7 8">SK-8</strain>
    </source>
</reference>
<accession>A0A1E5T3D5</accession>
<keyword evidence="8" id="KW-1185">Reference proteome</keyword>
<dbReference type="InterPro" id="IPR001179">
    <property type="entry name" value="PPIase_FKBP_dom"/>
</dbReference>
<dbReference type="Pfam" id="PF00254">
    <property type="entry name" value="FKBP_C"/>
    <property type="match status" value="1"/>
</dbReference>
<evidence type="ECO:0000256" key="5">
    <source>
        <dbReference type="RuleBase" id="RU003915"/>
    </source>
</evidence>
<evidence type="ECO:0000313" key="8">
    <source>
        <dbReference type="Proteomes" id="UP000095552"/>
    </source>
</evidence>
<sequence>MKRLAYIFTAVIVLCSVSCDSDNVFDEAEQLEIDIALINDYLAENNLTAEVDEESGLRYIIQQEGTGDNPDFGATVFVHYTGTLLDGTQFDTSEGGDAFSVVIGRGNVIQGWDIGLRKLKVGSVATFLIPSRLGYGTNRQGLLIPPNSVLLFEVRVTDIRF</sequence>
<feature type="domain" description="PPIase FKBP-type" evidence="6">
    <location>
        <begin position="73"/>
        <end position="160"/>
    </location>
</feature>
<dbReference type="AlphaFoldDB" id="A0A1E5T3D5"/>
<dbReference type="InterPro" id="IPR050689">
    <property type="entry name" value="FKBP-type_PPIase"/>
</dbReference>
<dbReference type="PROSITE" id="PS50059">
    <property type="entry name" value="FKBP_PPIASE"/>
    <property type="match status" value="1"/>
</dbReference>
<dbReference type="Gene3D" id="3.10.50.40">
    <property type="match status" value="1"/>
</dbReference>
<dbReference type="EC" id="5.2.1.8" evidence="5"/>
<evidence type="ECO:0000256" key="1">
    <source>
        <dbReference type="ARBA" id="ARBA00000971"/>
    </source>
</evidence>
<protein>
    <recommendedName>
        <fullName evidence="5">Peptidyl-prolyl cis-trans isomerase</fullName>
        <ecNumber evidence="5">5.2.1.8</ecNumber>
    </recommendedName>
</protein>
<comment type="similarity">
    <text evidence="5">Belongs to the FKBP-type PPIase family.</text>
</comment>
<dbReference type="PANTHER" id="PTHR10516:SF443">
    <property type="entry name" value="FK506-BINDING PROTEIN 59-RELATED"/>
    <property type="match status" value="1"/>
</dbReference>